<feature type="domain" description="Thioester" evidence="4">
    <location>
        <begin position="84"/>
        <end position="212"/>
    </location>
</feature>
<protein>
    <submittedName>
        <fullName evidence="5">VaFE repeat-containing surface-anchored protein</fullName>
    </submittedName>
</protein>
<feature type="domain" description="T-Q ester bond containing" evidence="3">
    <location>
        <begin position="613"/>
        <end position="731"/>
    </location>
</feature>
<accession>A0ABT1EKT7</accession>
<dbReference type="Gene3D" id="2.60.40.10">
    <property type="entry name" value="Immunoglobulins"/>
    <property type="match status" value="2"/>
</dbReference>
<keyword evidence="1" id="KW-1133">Transmembrane helix</keyword>
<feature type="transmembrane region" description="Helical" evidence="1">
    <location>
        <begin position="760"/>
        <end position="778"/>
    </location>
</feature>
<dbReference type="RefSeq" id="WP_262069975.1">
    <property type="nucleotide sequence ID" value="NZ_JAMXOC010000023.1"/>
</dbReference>
<keyword evidence="6" id="KW-1185">Reference proteome</keyword>
<evidence type="ECO:0000313" key="6">
    <source>
        <dbReference type="Proteomes" id="UP001523565"/>
    </source>
</evidence>
<dbReference type="EMBL" id="JAMZFV010000023">
    <property type="protein sequence ID" value="MCP1111094.1"/>
    <property type="molecule type" value="Genomic_DNA"/>
</dbReference>
<dbReference type="InterPro" id="IPR041100">
    <property type="entry name" value="TQ"/>
</dbReference>
<dbReference type="Proteomes" id="UP001523565">
    <property type="component" value="Unassembled WGS sequence"/>
</dbReference>
<comment type="caution">
    <text evidence="5">The sequence shown here is derived from an EMBL/GenBank/DDBJ whole genome shotgun (WGS) entry which is preliminary data.</text>
</comment>
<dbReference type="Pfam" id="PF17802">
    <property type="entry name" value="SpaA"/>
    <property type="match status" value="1"/>
</dbReference>
<sequence>MNKRKLHRVIASIIAVIFLCSPVIIQAQMKSTSVSDEQKTQLMKELAASIGEERKEVEKPSEERLGLSETKNRARLLRSETINHVVGRTIFYESWFTNYFTAGDRVAYCLQPAVVTPPTGAYGISRYVPNNSRYAKGLYYLYGGPGYQIWYQSFGAIGASGAGYNEDSEYTMTHVMLSYIYDPSGSAFVGLSQDLINALIHQVGLLDQLPDAPWTFKAFIYNEGGGAGQVMGGSSYTPNGKVKIKKVSANPEITEGNGCYTFEGAEFTLFKAGTNEVVGTLIADAAGNTGELEVLEGDYQIQETKSPKGYLAKADRVSVTVTREKTVTVEIENVPGSDPIGVLLGKIDAETNKNKPQGTAKLIDGEFTVKYYDVLLDEAEKDVDPATKGYEPKRTWVFKTNENGFANLHGAYQIGGDNLYLSNGMPTVPFGTLTVQETKAPLGYLLKDKSGKVPGVHVRRIIPDEQGRPVYEYNVPLQGDQVIRGDLKGLKVSDGEQKRLACVPFRITSVTTKESHVVVTDKNGEFNTSSAWNPHSNYTNRGEEPTDGIWFGELTTLDDKKGALIYDTYLVEELPCEANEDKVLIEPFEITISRDLTTIELGTITNDIKATITIGTKARDKKTGTQEAIAEKEMIFEDEVRYEGLNPELEYELRGILMDKETEKPLLINGEEVRATKTFRSKFSDGAEVMTFTFDGSELGGKDIVVFEELYLDGELIASHADIEDKGQTIKIKEQEQPEVPEKPANPPQEVVQTGDASNIILLVLFAIISAIAVIVILKKKKK</sequence>
<evidence type="ECO:0000259" key="3">
    <source>
        <dbReference type="Pfam" id="PF18202"/>
    </source>
</evidence>
<dbReference type="Pfam" id="PF18202">
    <property type="entry name" value="TQ"/>
    <property type="match status" value="1"/>
</dbReference>
<name>A0ABT1EKT7_9FIRM</name>
<dbReference type="InterPro" id="IPR046751">
    <property type="entry name" value="TED_2"/>
</dbReference>
<evidence type="ECO:0000313" key="5">
    <source>
        <dbReference type="EMBL" id="MCP1111094.1"/>
    </source>
</evidence>
<evidence type="ECO:0000259" key="2">
    <source>
        <dbReference type="Pfam" id="PF17802"/>
    </source>
</evidence>
<dbReference type="InterPro" id="IPR041033">
    <property type="entry name" value="SpaA_PFL_dom_1"/>
</dbReference>
<keyword evidence="1" id="KW-0472">Membrane</keyword>
<dbReference type="InterPro" id="IPR013783">
    <property type="entry name" value="Ig-like_fold"/>
</dbReference>
<gene>
    <name evidence="5" type="ORF">NK118_12625</name>
</gene>
<dbReference type="Pfam" id="PF20610">
    <property type="entry name" value="TED_2"/>
    <property type="match status" value="1"/>
</dbReference>
<proteinExistence type="predicted"/>
<evidence type="ECO:0000256" key="1">
    <source>
        <dbReference type="SAM" id="Phobius"/>
    </source>
</evidence>
<dbReference type="NCBIfam" id="TIGR01167">
    <property type="entry name" value="LPXTG_anchor"/>
    <property type="match status" value="1"/>
</dbReference>
<organism evidence="5 6">
    <name type="scientific">Ohessyouella blattaphilus</name>
    <dbReference type="NCBI Taxonomy" id="2949333"/>
    <lineage>
        <taxon>Bacteria</taxon>
        <taxon>Bacillati</taxon>
        <taxon>Bacillota</taxon>
        <taxon>Clostridia</taxon>
        <taxon>Lachnospirales</taxon>
        <taxon>Lachnospiraceae</taxon>
        <taxon>Ohessyouella</taxon>
    </lineage>
</organism>
<feature type="domain" description="SpaA-like prealbumin fold" evidence="2">
    <location>
        <begin position="260"/>
        <end position="333"/>
    </location>
</feature>
<dbReference type="Gene3D" id="2.60.40.3930">
    <property type="match status" value="1"/>
</dbReference>
<dbReference type="NCBIfam" id="NF033903">
    <property type="entry name" value="VaFE_rpt"/>
    <property type="match status" value="1"/>
</dbReference>
<evidence type="ECO:0000259" key="4">
    <source>
        <dbReference type="Pfam" id="PF20610"/>
    </source>
</evidence>
<keyword evidence="1" id="KW-0812">Transmembrane</keyword>
<reference evidence="5 6" key="1">
    <citation type="journal article" date="2022" name="Genome Biol. Evol.">
        <title>Host diet, physiology and behaviors set the stage for Lachnospiraceae cladogenesis.</title>
        <authorList>
            <person name="Vera-Ponce De Leon A."/>
            <person name="Schneider M."/>
            <person name="Jahnes B.C."/>
            <person name="Sadowski V."/>
            <person name="Camuy-Velez L.A."/>
            <person name="Duan J."/>
            <person name="Sabree Z.L."/>
        </authorList>
    </citation>
    <scope>NUCLEOTIDE SEQUENCE [LARGE SCALE GENOMIC DNA]</scope>
    <source>
        <strain evidence="5 6">PAL227</strain>
    </source>
</reference>